<dbReference type="Gene3D" id="1.10.10.1330">
    <property type="entry name" value="RNA polymerase sigma-54 factor, core-binding domain"/>
    <property type="match status" value="1"/>
</dbReference>
<keyword evidence="3" id="KW-0808">Transferase</keyword>
<organism evidence="12 13">
    <name type="scientific">Porphyromonas macacae</name>
    <dbReference type="NCBI Taxonomy" id="28115"/>
    <lineage>
        <taxon>Bacteria</taxon>
        <taxon>Pseudomonadati</taxon>
        <taxon>Bacteroidota</taxon>
        <taxon>Bacteroidia</taxon>
        <taxon>Bacteroidales</taxon>
        <taxon>Porphyromonadaceae</taxon>
        <taxon>Porphyromonas</taxon>
    </lineage>
</organism>
<feature type="domain" description="RNA polymerase sigma factor 54 core-binding" evidence="11">
    <location>
        <begin position="103"/>
        <end position="299"/>
    </location>
</feature>
<dbReference type="Pfam" id="PF04552">
    <property type="entry name" value="Sigma54_DBD"/>
    <property type="match status" value="1"/>
</dbReference>
<keyword evidence="13" id="KW-1185">Reference proteome</keyword>
<keyword evidence="2" id="KW-0240">DNA-directed RNA polymerase</keyword>
<gene>
    <name evidence="12" type="ORF">HQ47_05195</name>
</gene>
<dbReference type="NCBIfam" id="TIGR02395">
    <property type="entry name" value="rpoN_sigma"/>
    <property type="match status" value="1"/>
</dbReference>
<evidence type="ECO:0000256" key="5">
    <source>
        <dbReference type="ARBA" id="ARBA00023015"/>
    </source>
</evidence>
<dbReference type="PRINTS" id="PR00045">
    <property type="entry name" value="SIGMA54FCT"/>
</dbReference>
<evidence type="ECO:0000256" key="3">
    <source>
        <dbReference type="ARBA" id="ARBA00022679"/>
    </source>
</evidence>
<evidence type="ECO:0000313" key="13">
    <source>
        <dbReference type="Proteomes" id="UP000030103"/>
    </source>
</evidence>
<dbReference type="Gene3D" id="1.10.10.60">
    <property type="entry name" value="Homeodomain-like"/>
    <property type="match status" value="1"/>
</dbReference>
<keyword evidence="4" id="KW-0548">Nucleotidyltransferase</keyword>
<dbReference type="RefSeq" id="WP_036873774.1">
    <property type="nucleotide sequence ID" value="NZ_JBGYTE010000024.1"/>
</dbReference>
<protein>
    <submittedName>
        <fullName evidence="12">RNA polymerase sigma54 factor</fullName>
    </submittedName>
</protein>
<reference evidence="12 13" key="1">
    <citation type="submission" date="2014-09" db="EMBL/GenBank/DDBJ databases">
        <title>Draft Genome Sequence of Porphyromonas macacae COT-192_OH2859.</title>
        <authorList>
            <person name="Wallis C."/>
            <person name="Deusch O."/>
            <person name="O'Flynn C."/>
            <person name="Davis I."/>
            <person name="Horsfall A."/>
            <person name="Kirkwood N."/>
            <person name="Harris S."/>
            <person name="Eisen J.A."/>
            <person name="Coil D.A."/>
            <person name="Darling A.E."/>
            <person name="Jospin G."/>
            <person name="Alexiev A."/>
        </authorList>
    </citation>
    <scope>NUCLEOTIDE SEQUENCE [LARGE SCALE GENOMIC DNA]</scope>
    <source>
        <strain evidence="13">COT-192 OH2859</strain>
    </source>
</reference>
<evidence type="ECO:0000256" key="7">
    <source>
        <dbReference type="ARBA" id="ARBA00023125"/>
    </source>
</evidence>
<dbReference type="PIRSF" id="PIRSF000774">
    <property type="entry name" value="RpoN"/>
    <property type="match status" value="1"/>
</dbReference>
<proteinExistence type="inferred from homology"/>
<dbReference type="GO" id="GO:0000428">
    <property type="term" value="C:DNA-directed RNA polymerase complex"/>
    <property type="evidence" value="ECO:0007669"/>
    <property type="project" value="UniProtKB-KW"/>
</dbReference>
<evidence type="ECO:0000259" key="11">
    <source>
        <dbReference type="Pfam" id="PF04963"/>
    </source>
</evidence>
<dbReference type="Pfam" id="PF04963">
    <property type="entry name" value="Sigma54_CBD"/>
    <property type="match status" value="1"/>
</dbReference>
<keyword evidence="8" id="KW-0804">Transcription</keyword>
<dbReference type="EMBL" id="JRFA01000014">
    <property type="protein sequence ID" value="KGN74438.1"/>
    <property type="molecule type" value="Genomic_DNA"/>
</dbReference>
<dbReference type="OrthoDB" id="9814402at2"/>
<dbReference type="STRING" id="28115.HQ47_05195"/>
<sequence length="482" mass="54955">MLKQSLSQKLQQSLTTAQIQQIKMLELPTIELETRIMKELEENPALDESFDEDGLEQQDAETDDYGNDADVADLGDYGTEDDIPEYKLQQLYDKNARKEEIPFAANAPSLGEYLMQQLELAPLTDRERLLAPYIIGNINPDGYLYRTVAQLQDDLLFKAGIEANAEELDRLIKRVQRLDPPGVGARDLRECLLIQLQNKKDQPNINVAYLILDKYYDDFVNKRYGRLIRGVEISEGQLSDAIHVITALNPKPGFGLEDRAETNLMQVHPDFVVEEMDGELMVYLTDERMLPPLRVNPHYRQMAEACKTRGRNCSSEQKEALAFARQKVEQARWFISAIEQRRNTLLRTMQAIAHKQESFLKSGEMADLRPMILKDIADVTGFDISTISRVSNSKYVQTNYGIYPLKFFFNEGIAAEDGEEVSTRVVKDALREVIEAEDGLRPLSDSELVGLLAERGYPVARRTVAKYRNELGIPTARMRKKI</sequence>
<dbReference type="Pfam" id="PF00309">
    <property type="entry name" value="Sigma54_AID"/>
    <property type="match status" value="1"/>
</dbReference>
<dbReference type="AlphaFoldDB" id="A0A0A2E6A7"/>
<dbReference type="InterPro" id="IPR007634">
    <property type="entry name" value="RNA_pol_sigma_54_DNA-bd"/>
</dbReference>
<dbReference type="eggNOG" id="COG1508">
    <property type="taxonomic scope" value="Bacteria"/>
</dbReference>
<dbReference type="GO" id="GO:0001216">
    <property type="term" value="F:DNA-binding transcription activator activity"/>
    <property type="evidence" value="ECO:0007669"/>
    <property type="project" value="InterPro"/>
</dbReference>
<dbReference type="GO" id="GO:0016987">
    <property type="term" value="F:sigma factor activity"/>
    <property type="evidence" value="ECO:0007669"/>
    <property type="project" value="UniProtKB-KW"/>
</dbReference>
<keyword evidence="6" id="KW-0731">Sigma factor</keyword>
<dbReference type="GO" id="GO:0006352">
    <property type="term" value="P:DNA-templated transcription initiation"/>
    <property type="evidence" value="ECO:0007669"/>
    <property type="project" value="InterPro"/>
</dbReference>
<dbReference type="InterPro" id="IPR000394">
    <property type="entry name" value="RNA_pol_sigma_54"/>
</dbReference>
<evidence type="ECO:0000256" key="9">
    <source>
        <dbReference type="SAM" id="MobiDB-lite"/>
    </source>
</evidence>
<keyword evidence="7" id="KW-0238">DNA-binding</keyword>
<dbReference type="Proteomes" id="UP000030103">
    <property type="component" value="Unassembled WGS sequence"/>
</dbReference>
<evidence type="ECO:0000256" key="1">
    <source>
        <dbReference type="ARBA" id="ARBA00008798"/>
    </source>
</evidence>
<comment type="similarity">
    <text evidence="1">Belongs to the sigma-54 factor family.</text>
</comment>
<name>A0A0A2E6A7_9PORP</name>
<evidence type="ECO:0000259" key="10">
    <source>
        <dbReference type="Pfam" id="PF04552"/>
    </source>
</evidence>
<dbReference type="PROSITE" id="PS50044">
    <property type="entry name" value="SIGMA54_3"/>
    <property type="match status" value="1"/>
</dbReference>
<keyword evidence="5" id="KW-0805">Transcription regulation</keyword>
<dbReference type="GO" id="GO:0016779">
    <property type="term" value="F:nucleotidyltransferase activity"/>
    <property type="evidence" value="ECO:0007669"/>
    <property type="project" value="UniProtKB-KW"/>
</dbReference>
<dbReference type="PROSITE" id="PS00718">
    <property type="entry name" value="SIGMA54_2"/>
    <property type="match status" value="1"/>
</dbReference>
<feature type="region of interest" description="Disordered" evidence="9">
    <location>
        <begin position="42"/>
        <end position="81"/>
    </location>
</feature>
<evidence type="ECO:0000256" key="8">
    <source>
        <dbReference type="ARBA" id="ARBA00023163"/>
    </source>
</evidence>
<dbReference type="InterPro" id="IPR038709">
    <property type="entry name" value="RpoN_core-bd_sf"/>
</dbReference>
<evidence type="ECO:0000256" key="4">
    <source>
        <dbReference type="ARBA" id="ARBA00022695"/>
    </source>
</evidence>
<dbReference type="PANTHER" id="PTHR32248:SF4">
    <property type="entry name" value="RNA POLYMERASE SIGMA-54 FACTOR"/>
    <property type="match status" value="1"/>
</dbReference>
<evidence type="ECO:0000256" key="6">
    <source>
        <dbReference type="ARBA" id="ARBA00023082"/>
    </source>
</evidence>
<dbReference type="GO" id="GO:0003677">
    <property type="term" value="F:DNA binding"/>
    <property type="evidence" value="ECO:0007669"/>
    <property type="project" value="UniProtKB-KW"/>
</dbReference>
<accession>A0A0A2E6A7</accession>
<dbReference type="PANTHER" id="PTHR32248">
    <property type="entry name" value="RNA POLYMERASE SIGMA-54 FACTOR"/>
    <property type="match status" value="1"/>
</dbReference>
<feature type="domain" description="RNA polymerase sigma factor 54 DNA-binding" evidence="10">
    <location>
        <begin position="323"/>
        <end position="481"/>
    </location>
</feature>
<dbReference type="InterPro" id="IPR007046">
    <property type="entry name" value="RNA_pol_sigma_54_core-bd"/>
</dbReference>
<comment type="caution">
    <text evidence="12">The sequence shown here is derived from an EMBL/GenBank/DDBJ whole genome shotgun (WGS) entry which is preliminary data.</text>
</comment>
<evidence type="ECO:0000313" key="12">
    <source>
        <dbReference type="EMBL" id="KGN74438.1"/>
    </source>
</evidence>
<evidence type="ECO:0000256" key="2">
    <source>
        <dbReference type="ARBA" id="ARBA00022478"/>
    </source>
</evidence>